<name>A0A0F7L878_9VIRU</name>
<dbReference type="EMBL" id="KR029589">
    <property type="protein sequence ID" value="AKH47211.1"/>
    <property type="molecule type" value="Genomic_DNA"/>
</dbReference>
<evidence type="ECO:0000313" key="1">
    <source>
        <dbReference type="EMBL" id="AKH47211.1"/>
    </source>
</evidence>
<protein>
    <submittedName>
        <fullName evidence="1">Uncharacterized protein</fullName>
    </submittedName>
</protein>
<accession>A0A0F7L878</accession>
<reference evidence="1" key="2">
    <citation type="submission" date="2015-03" db="EMBL/GenBank/DDBJ databases">
        <authorList>
            <person name="Chow C.-E.T."/>
            <person name="Winget D.M."/>
            <person name="White R.A.III."/>
            <person name="Hallam S.J."/>
            <person name="Suttle C.A."/>
        </authorList>
    </citation>
    <scope>NUCLEOTIDE SEQUENCE</scope>
    <source>
        <strain evidence="1">Anoxic2_5</strain>
    </source>
</reference>
<organism evidence="1">
    <name type="scientific">uncultured marine virus</name>
    <dbReference type="NCBI Taxonomy" id="186617"/>
    <lineage>
        <taxon>Viruses</taxon>
        <taxon>environmental samples</taxon>
    </lineage>
</organism>
<reference evidence="1" key="1">
    <citation type="journal article" date="2015" name="Front. Microbiol.">
        <title>Combining genomic sequencing methods to explore viral diversity and reveal potential virus-host interactions.</title>
        <authorList>
            <person name="Chow C.E."/>
            <person name="Winget D.M."/>
            <person name="White R.A.III."/>
            <person name="Hallam S.J."/>
            <person name="Suttle C.A."/>
        </authorList>
    </citation>
    <scope>NUCLEOTIDE SEQUENCE</scope>
    <source>
        <strain evidence="1">Anoxic2_5</strain>
    </source>
</reference>
<proteinExistence type="predicted"/>
<sequence>MTVAGLVDGLAGCAVSVPTLEPVGRGGRVAVVKLGAQADDGVAHVVVSVVVVCLYIRTSRNTIAPRCAFFSRGHRNPLAQALR</sequence>